<dbReference type="Proteomes" id="UP001497512">
    <property type="component" value="Chromosome 1"/>
</dbReference>
<sequence length="75" mass="8646">MGADYISSAQYKCSPACILEDERAVKQAVWKQYPVLRAATGFEYGYEIMVGVMCNLHFALKCFEFYVEVHEKRIV</sequence>
<reference evidence="1 2" key="1">
    <citation type="submission" date="2024-02" db="EMBL/GenBank/DDBJ databases">
        <authorList>
            <consortium name="ELIXIR-Norway"/>
            <consortium name="Elixir Norway"/>
        </authorList>
    </citation>
    <scope>NUCLEOTIDE SEQUENCE [LARGE SCALE GENOMIC DNA]</scope>
</reference>
<keyword evidence="2" id="KW-1185">Reference proteome</keyword>
<accession>A0ABP0TDH3</accession>
<organism evidence="1 2">
    <name type="scientific">Sphagnum troendelagicum</name>
    <dbReference type="NCBI Taxonomy" id="128251"/>
    <lineage>
        <taxon>Eukaryota</taxon>
        <taxon>Viridiplantae</taxon>
        <taxon>Streptophyta</taxon>
        <taxon>Embryophyta</taxon>
        <taxon>Bryophyta</taxon>
        <taxon>Sphagnophytina</taxon>
        <taxon>Sphagnopsida</taxon>
        <taxon>Sphagnales</taxon>
        <taxon>Sphagnaceae</taxon>
        <taxon>Sphagnum</taxon>
    </lineage>
</organism>
<evidence type="ECO:0000313" key="1">
    <source>
        <dbReference type="EMBL" id="CAK9192563.1"/>
    </source>
</evidence>
<gene>
    <name evidence="1" type="ORF">CSSPTR1EN2_LOCUS1953</name>
</gene>
<dbReference type="EMBL" id="OZ019893">
    <property type="protein sequence ID" value="CAK9192563.1"/>
    <property type="molecule type" value="Genomic_DNA"/>
</dbReference>
<name>A0ABP0TDH3_9BRYO</name>
<protein>
    <submittedName>
        <fullName evidence="1">Uncharacterized protein</fullName>
    </submittedName>
</protein>
<proteinExistence type="predicted"/>
<evidence type="ECO:0000313" key="2">
    <source>
        <dbReference type="Proteomes" id="UP001497512"/>
    </source>
</evidence>